<dbReference type="RefSeq" id="WP_248995650.1">
    <property type="nucleotide sequence ID" value="NZ_JAKIKP010000006.1"/>
</dbReference>
<gene>
    <name evidence="1" type="ORF">L2672_09690</name>
</gene>
<evidence type="ECO:0000313" key="1">
    <source>
        <dbReference type="EMBL" id="MCL1142964.1"/>
    </source>
</evidence>
<dbReference type="Proteomes" id="UP001139333">
    <property type="component" value="Unassembled WGS sequence"/>
</dbReference>
<name>A0A9X1ZIH3_9GAMM</name>
<dbReference type="AlphaFoldDB" id="A0A9X1ZIH3"/>
<accession>A0A9X1ZIH3</accession>
<reference evidence="1" key="1">
    <citation type="submission" date="2022-01" db="EMBL/GenBank/DDBJ databases">
        <title>Whole genome-based taxonomy of the Shewanellaceae.</title>
        <authorList>
            <person name="Martin-Rodriguez A.J."/>
        </authorList>
    </citation>
    <scope>NUCLEOTIDE SEQUENCE</scope>
    <source>
        <strain evidence="1">DSM 16422</strain>
    </source>
</reference>
<sequence length="143" mass="15776">MMTIDQQVIPLLKRISADLQVVVNALSTATNTQQVTPALQPPSAMEIVLPKPLNIELLRKHIDFCPFTNTYHWAKGMAKGRALGGSKYKSKRGEPLVKFQGEFYPLGVVAYAYQTGQYAPVVGYRDSDVNNIELDNLVPEGIG</sequence>
<comment type="caution">
    <text evidence="1">The sequence shown here is derived from an EMBL/GenBank/DDBJ whole genome shotgun (WGS) entry which is preliminary data.</text>
</comment>
<keyword evidence="2" id="KW-1185">Reference proteome</keyword>
<organism evidence="1 2">
    <name type="scientific">Shewanella gaetbuli</name>
    <dbReference type="NCBI Taxonomy" id="220752"/>
    <lineage>
        <taxon>Bacteria</taxon>
        <taxon>Pseudomonadati</taxon>
        <taxon>Pseudomonadota</taxon>
        <taxon>Gammaproteobacteria</taxon>
        <taxon>Alteromonadales</taxon>
        <taxon>Shewanellaceae</taxon>
        <taxon>Shewanella</taxon>
    </lineage>
</organism>
<dbReference type="EMBL" id="JAKIKP010000006">
    <property type="protein sequence ID" value="MCL1142964.1"/>
    <property type="molecule type" value="Genomic_DNA"/>
</dbReference>
<protein>
    <submittedName>
        <fullName evidence="1">Uncharacterized protein</fullName>
    </submittedName>
</protein>
<proteinExistence type="predicted"/>
<evidence type="ECO:0000313" key="2">
    <source>
        <dbReference type="Proteomes" id="UP001139333"/>
    </source>
</evidence>